<accession>A0A4U0Q3G6</accession>
<sequence length="107" mass="11594">MGTFDEVACLDVNPFEGDFGAPDDRVLEDKIVTTRKAAKCGCCMQDAQPGERSRVIAAIFDGQLMRYRFCAACCAAMAKCWDEDDDGETWAARARMGREAADAKGGA</sequence>
<dbReference type="Proteomes" id="UP000310016">
    <property type="component" value="Unassembled WGS sequence"/>
</dbReference>
<dbReference type="OrthoDB" id="7306432at2"/>
<dbReference type="AlphaFoldDB" id="A0A4U0Q3G6"/>
<organism evidence="1 2">
    <name type="scientific">Chitiniphilus eburneus</name>
    <dbReference type="NCBI Taxonomy" id="2571148"/>
    <lineage>
        <taxon>Bacteria</taxon>
        <taxon>Pseudomonadati</taxon>
        <taxon>Pseudomonadota</taxon>
        <taxon>Betaproteobacteria</taxon>
        <taxon>Neisseriales</taxon>
        <taxon>Chitinibacteraceae</taxon>
        <taxon>Chitiniphilus</taxon>
    </lineage>
</organism>
<dbReference type="EMBL" id="SUMF01000004">
    <property type="protein sequence ID" value="TJZ75617.1"/>
    <property type="molecule type" value="Genomic_DNA"/>
</dbReference>
<proteinExistence type="predicted"/>
<evidence type="ECO:0000313" key="1">
    <source>
        <dbReference type="EMBL" id="TJZ75617.1"/>
    </source>
</evidence>
<gene>
    <name evidence="1" type="ORF">FAZ21_06805</name>
</gene>
<protein>
    <submittedName>
        <fullName evidence="1">Uncharacterized protein</fullName>
    </submittedName>
</protein>
<comment type="caution">
    <text evidence="1">The sequence shown here is derived from an EMBL/GenBank/DDBJ whole genome shotgun (WGS) entry which is preliminary data.</text>
</comment>
<reference evidence="1 2" key="1">
    <citation type="submission" date="2019-04" db="EMBL/GenBank/DDBJ databases">
        <title>Chitiniphilus eburnea sp. nov., a novel chitinolytic bacterium isolated from aquaculture sludge.</title>
        <authorList>
            <person name="Sheng M."/>
        </authorList>
    </citation>
    <scope>NUCLEOTIDE SEQUENCE [LARGE SCALE GENOMIC DNA]</scope>
    <source>
        <strain evidence="1 2">HX-2-15</strain>
    </source>
</reference>
<keyword evidence="2" id="KW-1185">Reference proteome</keyword>
<dbReference type="RefSeq" id="WP_136772530.1">
    <property type="nucleotide sequence ID" value="NZ_SUMF01000004.1"/>
</dbReference>
<evidence type="ECO:0000313" key="2">
    <source>
        <dbReference type="Proteomes" id="UP000310016"/>
    </source>
</evidence>
<name>A0A4U0Q3G6_9NEIS</name>